<keyword evidence="3" id="KW-1185">Reference proteome</keyword>
<dbReference type="InterPro" id="IPR016181">
    <property type="entry name" value="Acyl_CoA_acyltransferase"/>
</dbReference>
<keyword evidence="2" id="KW-0012">Acyltransferase</keyword>
<protein>
    <submittedName>
        <fullName evidence="2">GNAT family N-acetyltransferase</fullName>
        <ecNumber evidence="2">2.3.1.-</ecNumber>
    </submittedName>
</protein>
<dbReference type="Pfam" id="PF00583">
    <property type="entry name" value="Acetyltransf_1"/>
    <property type="match status" value="1"/>
</dbReference>
<dbReference type="PANTHER" id="PTHR39173">
    <property type="entry name" value="ACETYLTRANSFERASE"/>
    <property type="match status" value="1"/>
</dbReference>
<evidence type="ECO:0000313" key="2">
    <source>
        <dbReference type="EMBL" id="MCO1657685.1"/>
    </source>
</evidence>
<comment type="caution">
    <text evidence="2">The sequence shown here is derived from an EMBL/GenBank/DDBJ whole genome shotgun (WGS) entry which is preliminary data.</text>
</comment>
<dbReference type="CDD" id="cd04301">
    <property type="entry name" value="NAT_SF"/>
    <property type="match status" value="1"/>
</dbReference>
<dbReference type="InterPro" id="IPR000182">
    <property type="entry name" value="GNAT_dom"/>
</dbReference>
<accession>A0ABT1A3U4</accession>
<dbReference type="SUPFAM" id="SSF55729">
    <property type="entry name" value="Acyl-CoA N-acyltransferases (Nat)"/>
    <property type="match status" value="1"/>
</dbReference>
<reference evidence="2" key="1">
    <citation type="submission" date="2021-04" db="EMBL/GenBank/DDBJ databases">
        <title>Pseudonocardia sp. nov., isolated from sandy soil of mangrove forest.</title>
        <authorList>
            <person name="Zan Z."/>
            <person name="Huang R."/>
            <person name="Liu W."/>
        </authorList>
    </citation>
    <scope>NUCLEOTIDE SEQUENCE</scope>
    <source>
        <strain evidence="2">S2-4</strain>
    </source>
</reference>
<dbReference type="EC" id="2.3.1.-" evidence="2"/>
<feature type="domain" description="N-acetyltransferase" evidence="1">
    <location>
        <begin position="5"/>
        <end position="167"/>
    </location>
</feature>
<evidence type="ECO:0000313" key="3">
    <source>
        <dbReference type="Proteomes" id="UP001165283"/>
    </source>
</evidence>
<sequence length="169" mass="18364">MDGELRLRELGPADEAEFRAGHRAMEADGFTFGLGLRPELAWGDYLDELADQRAGRNLREGIVPATFLVADVDGRIVGRTSVRHHLNAALRRFGGHIGYGVLPQYRRRGHATAILRASLCVARGLGITSALVTCDDDNLGSRKVIEACGGVLESVEPGEPALRRYLITT</sequence>
<proteinExistence type="predicted"/>
<name>A0ABT1A3U4_9PSEU</name>
<dbReference type="RefSeq" id="WP_252441336.1">
    <property type="nucleotide sequence ID" value="NZ_JAGSOV010000045.1"/>
</dbReference>
<gene>
    <name evidence="2" type="ORF">KDL28_21730</name>
</gene>
<evidence type="ECO:0000259" key="1">
    <source>
        <dbReference type="PROSITE" id="PS51186"/>
    </source>
</evidence>
<dbReference type="GO" id="GO:0016746">
    <property type="term" value="F:acyltransferase activity"/>
    <property type="evidence" value="ECO:0007669"/>
    <property type="project" value="UniProtKB-KW"/>
</dbReference>
<dbReference type="PANTHER" id="PTHR39173:SF1">
    <property type="entry name" value="ACETYLTRANSFERASE"/>
    <property type="match status" value="1"/>
</dbReference>
<dbReference type="PROSITE" id="PS51186">
    <property type="entry name" value="GNAT"/>
    <property type="match status" value="1"/>
</dbReference>
<dbReference type="Proteomes" id="UP001165283">
    <property type="component" value="Unassembled WGS sequence"/>
</dbReference>
<organism evidence="2 3">
    <name type="scientific">Pseudonocardia humida</name>
    <dbReference type="NCBI Taxonomy" id="2800819"/>
    <lineage>
        <taxon>Bacteria</taxon>
        <taxon>Bacillati</taxon>
        <taxon>Actinomycetota</taxon>
        <taxon>Actinomycetes</taxon>
        <taxon>Pseudonocardiales</taxon>
        <taxon>Pseudonocardiaceae</taxon>
        <taxon>Pseudonocardia</taxon>
    </lineage>
</organism>
<keyword evidence="2" id="KW-0808">Transferase</keyword>
<dbReference type="EMBL" id="JAGSOV010000045">
    <property type="protein sequence ID" value="MCO1657685.1"/>
    <property type="molecule type" value="Genomic_DNA"/>
</dbReference>
<dbReference type="Gene3D" id="3.40.630.30">
    <property type="match status" value="1"/>
</dbReference>